<dbReference type="InterPro" id="IPR022907">
    <property type="entry name" value="VapC_family"/>
</dbReference>
<dbReference type="InterPro" id="IPR044153">
    <property type="entry name" value="PIN_Pae0151-like"/>
</dbReference>
<accession>A0A7I7MND5</accession>
<dbReference type="GO" id="GO:0016787">
    <property type="term" value="F:hydrolase activity"/>
    <property type="evidence" value="ECO:0007669"/>
    <property type="project" value="UniProtKB-KW"/>
</dbReference>
<keyword evidence="2 7" id="KW-1277">Toxin-antitoxin system</keyword>
<feature type="binding site" evidence="7">
    <location>
        <position position="5"/>
    </location>
    <ligand>
        <name>Mg(2+)</name>
        <dbReference type="ChEBI" id="CHEBI:18420"/>
    </ligand>
</feature>
<organism evidence="8 9">
    <name type="scientific">Mycobacterium shinjukuense</name>
    <dbReference type="NCBI Taxonomy" id="398694"/>
    <lineage>
        <taxon>Bacteria</taxon>
        <taxon>Bacillati</taxon>
        <taxon>Actinomycetota</taxon>
        <taxon>Actinomycetes</taxon>
        <taxon>Mycobacteriales</taxon>
        <taxon>Mycobacteriaceae</taxon>
        <taxon>Mycobacterium</taxon>
    </lineage>
</organism>
<evidence type="ECO:0000256" key="6">
    <source>
        <dbReference type="ARBA" id="ARBA00022842"/>
    </source>
</evidence>
<evidence type="ECO:0000256" key="7">
    <source>
        <dbReference type="HAMAP-Rule" id="MF_00265"/>
    </source>
</evidence>
<keyword evidence="6 7" id="KW-0460">Magnesium</keyword>
<feature type="binding site" evidence="7">
    <location>
        <position position="93"/>
    </location>
    <ligand>
        <name>Mg(2+)</name>
        <dbReference type="ChEBI" id="CHEBI:18420"/>
    </ligand>
</feature>
<evidence type="ECO:0000313" key="9">
    <source>
        <dbReference type="Proteomes" id="UP000467236"/>
    </source>
</evidence>
<keyword evidence="3 7" id="KW-0540">Nuclease</keyword>
<dbReference type="Gene3D" id="3.40.50.1010">
    <property type="entry name" value="5'-nuclease"/>
    <property type="match status" value="1"/>
</dbReference>
<gene>
    <name evidence="7" type="primary">vapC</name>
    <name evidence="8" type="ORF">MSHI_12480</name>
</gene>
<dbReference type="HAMAP" id="MF_00265">
    <property type="entry name" value="VapC_Nob1"/>
    <property type="match status" value="1"/>
</dbReference>
<keyword evidence="9" id="KW-1185">Reference proteome</keyword>
<reference evidence="8 9" key="1">
    <citation type="journal article" date="2019" name="Emerg. Microbes Infect.">
        <title>Comprehensive subspecies identification of 175 nontuberculous mycobacteria species based on 7547 genomic profiles.</title>
        <authorList>
            <person name="Matsumoto Y."/>
            <person name="Kinjo T."/>
            <person name="Motooka D."/>
            <person name="Nabeya D."/>
            <person name="Jung N."/>
            <person name="Uechi K."/>
            <person name="Horii T."/>
            <person name="Iida T."/>
            <person name="Fujita J."/>
            <person name="Nakamura S."/>
        </authorList>
    </citation>
    <scope>NUCLEOTIDE SEQUENCE [LARGE SCALE GENOMIC DNA]</scope>
    <source>
        <strain evidence="8 9">JCM 14233</strain>
    </source>
</reference>
<dbReference type="EC" id="3.1.-.-" evidence="7"/>
<evidence type="ECO:0000313" key="8">
    <source>
        <dbReference type="EMBL" id="BBX73342.1"/>
    </source>
</evidence>
<dbReference type="GO" id="GO:0004540">
    <property type="term" value="F:RNA nuclease activity"/>
    <property type="evidence" value="ECO:0007669"/>
    <property type="project" value="InterPro"/>
</dbReference>
<proteinExistence type="inferred from homology"/>
<dbReference type="Pfam" id="PF01850">
    <property type="entry name" value="PIN"/>
    <property type="match status" value="1"/>
</dbReference>
<dbReference type="AlphaFoldDB" id="A0A7I7MND5"/>
<protein>
    <recommendedName>
        <fullName evidence="7">Ribonuclease VapC</fullName>
        <shortName evidence="7">RNase VapC</shortName>
        <ecNumber evidence="7">3.1.-.-</ecNumber>
    </recommendedName>
    <alternativeName>
        <fullName evidence="7">Toxin VapC</fullName>
    </alternativeName>
</protein>
<dbReference type="RefSeq" id="WP_232065444.1">
    <property type="nucleotide sequence ID" value="NZ_AP022575.1"/>
</dbReference>
<comment type="function">
    <text evidence="7">Toxic component of a toxin-antitoxin (TA) system. An RNase.</text>
</comment>
<comment type="cofactor">
    <cofactor evidence="1 7">
        <name>Mg(2+)</name>
        <dbReference type="ChEBI" id="CHEBI:18420"/>
    </cofactor>
</comment>
<name>A0A7I7MND5_9MYCO</name>
<evidence type="ECO:0000256" key="1">
    <source>
        <dbReference type="ARBA" id="ARBA00001946"/>
    </source>
</evidence>
<evidence type="ECO:0000256" key="4">
    <source>
        <dbReference type="ARBA" id="ARBA00022723"/>
    </source>
</evidence>
<dbReference type="GO" id="GO:0000287">
    <property type="term" value="F:magnesium ion binding"/>
    <property type="evidence" value="ECO:0007669"/>
    <property type="project" value="UniProtKB-UniRule"/>
</dbReference>
<dbReference type="InterPro" id="IPR029060">
    <property type="entry name" value="PIN-like_dom_sf"/>
</dbReference>
<keyword evidence="7" id="KW-0800">Toxin</keyword>
<dbReference type="KEGG" id="mshj:MSHI_12480"/>
<comment type="similarity">
    <text evidence="7">Belongs to the PINc/VapC protein family.</text>
</comment>
<keyword evidence="5 7" id="KW-0378">Hydrolase</keyword>
<keyword evidence="4 7" id="KW-0479">Metal-binding</keyword>
<dbReference type="CDD" id="cd09873">
    <property type="entry name" value="PIN_Pae0151-like"/>
    <property type="match status" value="1"/>
</dbReference>
<sequence>MIALDASVLIAHLNPGDPHHEAATAILLAGTPGQMLVHTITLAEVLVGGVRVGQGASMLHDLRSAGIVVAPHDDGEPLRLAELRASSELKLPDCCVLDVAIHYQASLATFDDALAVAARKRSVPVQT</sequence>
<dbReference type="InterPro" id="IPR002716">
    <property type="entry name" value="PIN_dom"/>
</dbReference>
<evidence type="ECO:0000256" key="3">
    <source>
        <dbReference type="ARBA" id="ARBA00022722"/>
    </source>
</evidence>
<dbReference type="GO" id="GO:0090729">
    <property type="term" value="F:toxin activity"/>
    <property type="evidence" value="ECO:0007669"/>
    <property type="project" value="UniProtKB-KW"/>
</dbReference>
<dbReference type="Proteomes" id="UP000467236">
    <property type="component" value="Chromosome"/>
</dbReference>
<evidence type="ECO:0000256" key="5">
    <source>
        <dbReference type="ARBA" id="ARBA00022801"/>
    </source>
</evidence>
<evidence type="ECO:0000256" key="2">
    <source>
        <dbReference type="ARBA" id="ARBA00022649"/>
    </source>
</evidence>
<dbReference type="SUPFAM" id="SSF88723">
    <property type="entry name" value="PIN domain-like"/>
    <property type="match status" value="1"/>
</dbReference>
<dbReference type="EMBL" id="AP022575">
    <property type="protein sequence ID" value="BBX73342.1"/>
    <property type="molecule type" value="Genomic_DNA"/>
</dbReference>